<sequence length="85" mass="9366">MKRLLCSFAIVAALATPARAVTCSDGMAVIDQMTQILQLSETEQTNISALLSRARVEDEQGHQRTCKVILADAIRFFLIKTVLDD</sequence>
<evidence type="ECO:0000313" key="2">
    <source>
        <dbReference type="EMBL" id="ADP71591.1"/>
    </source>
</evidence>
<keyword evidence="1" id="KW-0732">Signal</keyword>
<protein>
    <submittedName>
        <fullName evidence="2">Uncharacterized protein</fullName>
    </submittedName>
</protein>
<dbReference type="HOGENOM" id="CLU_2510549_0_0_5"/>
<dbReference type="AlphaFoldDB" id="E3I4K9"/>
<dbReference type="EMBL" id="CP002292">
    <property type="protein sequence ID" value="ADP71591.1"/>
    <property type="molecule type" value="Genomic_DNA"/>
</dbReference>
<evidence type="ECO:0000256" key="1">
    <source>
        <dbReference type="SAM" id="SignalP"/>
    </source>
</evidence>
<dbReference type="KEGG" id="rva:Rvan_2367"/>
<dbReference type="RefSeq" id="WP_013419973.1">
    <property type="nucleotide sequence ID" value="NC_014664.1"/>
</dbReference>
<gene>
    <name evidence="2" type="ordered locus">Rvan_2367</name>
</gene>
<name>E3I4K9_RHOVT</name>
<accession>E3I4K9</accession>
<keyword evidence="3" id="KW-1185">Reference proteome</keyword>
<reference evidence="3" key="1">
    <citation type="journal article" date="2011" name="J. Bacteriol.">
        <title>Genome sequences of eight morphologically diverse alphaproteobacteria.</title>
        <authorList>
            <consortium name="US DOE Joint Genome Institute"/>
            <person name="Brown P.J."/>
            <person name="Kysela D.T."/>
            <person name="Buechlein A."/>
            <person name="Hemmerich C."/>
            <person name="Brun Y.V."/>
        </authorList>
    </citation>
    <scope>NUCLEOTIDE SEQUENCE [LARGE SCALE GENOMIC DNA]</scope>
    <source>
        <strain evidence="3">ATCC 17100 / ATH 3.1.1 / DSM 162 / LMG 4299</strain>
    </source>
</reference>
<organism evidence="2 3">
    <name type="scientific">Rhodomicrobium vannielii (strain ATCC 17100 / DSM 162 / LMG 4299 / NCIMB 10020 / ATH 3.1.1)</name>
    <dbReference type="NCBI Taxonomy" id="648757"/>
    <lineage>
        <taxon>Bacteria</taxon>
        <taxon>Pseudomonadati</taxon>
        <taxon>Pseudomonadota</taxon>
        <taxon>Alphaproteobacteria</taxon>
        <taxon>Hyphomicrobiales</taxon>
        <taxon>Hyphomicrobiaceae</taxon>
        <taxon>Rhodomicrobium</taxon>
    </lineage>
</organism>
<dbReference type="Proteomes" id="UP000001399">
    <property type="component" value="Chromosome"/>
</dbReference>
<evidence type="ECO:0000313" key="3">
    <source>
        <dbReference type="Proteomes" id="UP000001399"/>
    </source>
</evidence>
<proteinExistence type="predicted"/>
<dbReference type="OrthoDB" id="9841377at2"/>
<feature type="signal peptide" evidence="1">
    <location>
        <begin position="1"/>
        <end position="20"/>
    </location>
</feature>
<feature type="chain" id="PRO_5003171825" evidence="1">
    <location>
        <begin position="21"/>
        <end position="85"/>
    </location>
</feature>